<feature type="transmembrane region" description="Helical" evidence="7">
    <location>
        <begin position="24"/>
        <end position="41"/>
    </location>
</feature>
<dbReference type="PANTHER" id="PTHR30589">
    <property type="entry name" value="PROLIPOPROTEIN DIACYLGLYCERYL TRANSFERASE"/>
    <property type="match status" value="1"/>
</dbReference>
<dbReference type="GO" id="GO:0008961">
    <property type="term" value="F:phosphatidylglycerol-prolipoprotein diacylglyceryl transferase activity"/>
    <property type="evidence" value="ECO:0007669"/>
    <property type="project" value="UniProtKB-UniRule"/>
</dbReference>
<dbReference type="PROSITE" id="PS01311">
    <property type="entry name" value="LGT"/>
    <property type="match status" value="1"/>
</dbReference>
<dbReference type="PANTHER" id="PTHR30589:SF0">
    <property type="entry name" value="PHOSPHATIDYLGLYCEROL--PROLIPOPROTEIN DIACYLGLYCERYL TRANSFERASE"/>
    <property type="match status" value="1"/>
</dbReference>
<proteinExistence type="inferred from homology"/>
<comment type="function">
    <text evidence="7">Catalyzes the transfer of the diacylglyceryl group from phosphatidylglycerol to the sulfhydryl group of the N-terminal cysteine of a prolipoprotein, the first step in the formation of mature lipoproteins.</text>
</comment>
<feature type="transmembrane region" description="Helical" evidence="7">
    <location>
        <begin position="124"/>
        <end position="144"/>
    </location>
</feature>
<protein>
    <recommendedName>
        <fullName evidence="7">Phosphatidylglycerol--prolipoprotein diacylglyceryl transferase</fullName>
        <ecNumber evidence="7">2.5.1.145</ecNumber>
    </recommendedName>
</protein>
<evidence type="ECO:0000313" key="8">
    <source>
        <dbReference type="EMBL" id="EKE85261.1"/>
    </source>
</evidence>
<dbReference type="HAMAP" id="MF_01147">
    <property type="entry name" value="Lgt"/>
    <property type="match status" value="1"/>
</dbReference>
<evidence type="ECO:0000256" key="2">
    <source>
        <dbReference type="ARBA" id="ARBA00022475"/>
    </source>
</evidence>
<dbReference type="STRING" id="740709.A10D4_02915"/>
<sequence length="270" mass="30034">MIQQQAWVLPQIDPVIVSLGPVDIRWYGLMYLLGLAFAFWYGNRQVKRDPNWTSEQFSDLLFWCFLGVVIGGRVGYVLFYQFPRFLENPLYLFDITSGGMSFHGGLLGVIATIIIFARVKAKAILAVGDFIAPLVPVGLGLGRIGNFINGELWGRPADVPWAMVFPSGGPVARHPSQLYEAGLEGLLLFFVLWLFTRKPRPTGAVGGLFLIGYGAARFTVEFFREPDEHLGLLSLGMSMGQWLTVPMILVGVVLMVLAYQGRFQSKVKVK</sequence>
<evidence type="ECO:0000256" key="7">
    <source>
        <dbReference type="HAMAP-Rule" id="MF_01147"/>
    </source>
</evidence>
<reference evidence="8 9" key="1">
    <citation type="journal article" date="2012" name="J. Bacteriol.">
        <title>Genome Sequence of Idiomarina xiamenensis Type Strain 10-D-4.</title>
        <authorList>
            <person name="Lai Q."/>
            <person name="Wang L."/>
            <person name="Wang W."/>
            <person name="Shao Z."/>
        </authorList>
    </citation>
    <scope>NUCLEOTIDE SEQUENCE [LARGE SCALE GENOMIC DNA]</scope>
    <source>
        <strain evidence="8 9">10-D-4</strain>
    </source>
</reference>
<dbReference type="UniPathway" id="UPA00664"/>
<keyword evidence="9" id="KW-1185">Reference proteome</keyword>
<feature type="transmembrane region" description="Helical" evidence="7">
    <location>
        <begin position="240"/>
        <end position="259"/>
    </location>
</feature>
<dbReference type="GO" id="GO:0042158">
    <property type="term" value="P:lipoprotein biosynthetic process"/>
    <property type="evidence" value="ECO:0007669"/>
    <property type="project" value="UniProtKB-UniRule"/>
</dbReference>
<comment type="similarity">
    <text evidence="1 7">Belongs to the Lgt family.</text>
</comment>
<organism evidence="8 9">
    <name type="scientific">Idiomarina xiamenensis 10-D-4</name>
    <dbReference type="NCBI Taxonomy" id="740709"/>
    <lineage>
        <taxon>Bacteria</taxon>
        <taxon>Pseudomonadati</taxon>
        <taxon>Pseudomonadota</taxon>
        <taxon>Gammaproteobacteria</taxon>
        <taxon>Alteromonadales</taxon>
        <taxon>Idiomarinaceae</taxon>
        <taxon>Idiomarina</taxon>
    </lineage>
</organism>
<dbReference type="Proteomes" id="UP000014115">
    <property type="component" value="Unassembled WGS sequence"/>
</dbReference>
<keyword evidence="5 7" id="KW-1133">Transmembrane helix</keyword>
<evidence type="ECO:0000313" key="9">
    <source>
        <dbReference type="Proteomes" id="UP000014115"/>
    </source>
</evidence>
<evidence type="ECO:0000256" key="1">
    <source>
        <dbReference type="ARBA" id="ARBA00007150"/>
    </source>
</evidence>
<keyword evidence="8" id="KW-0449">Lipoprotein</keyword>
<keyword evidence="3 7" id="KW-0808">Transferase</keyword>
<feature type="transmembrane region" description="Helical" evidence="7">
    <location>
        <begin position="61"/>
        <end position="80"/>
    </location>
</feature>
<dbReference type="PATRIC" id="fig|740709.3.peg.585"/>
<comment type="pathway">
    <text evidence="7">Protein modification; lipoprotein biosynthesis (diacylglyceryl transfer).</text>
</comment>
<evidence type="ECO:0000256" key="6">
    <source>
        <dbReference type="ARBA" id="ARBA00023136"/>
    </source>
</evidence>
<dbReference type="eggNOG" id="COG0682">
    <property type="taxonomic scope" value="Bacteria"/>
</dbReference>
<comment type="caution">
    <text evidence="8">The sequence shown here is derived from an EMBL/GenBank/DDBJ whole genome shotgun (WGS) entry which is preliminary data.</text>
</comment>
<name>K2JP47_9GAMM</name>
<feature type="binding site" evidence="7">
    <location>
        <position position="143"/>
    </location>
    <ligand>
        <name>a 1,2-diacyl-sn-glycero-3-phospho-(1'-sn-glycerol)</name>
        <dbReference type="ChEBI" id="CHEBI:64716"/>
    </ligand>
</feature>
<dbReference type="InterPro" id="IPR001640">
    <property type="entry name" value="Lgt"/>
</dbReference>
<evidence type="ECO:0000256" key="3">
    <source>
        <dbReference type="ARBA" id="ARBA00022679"/>
    </source>
</evidence>
<keyword evidence="4 7" id="KW-0812">Transmembrane</keyword>
<evidence type="ECO:0000256" key="5">
    <source>
        <dbReference type="ARBA" id="ARBA00022989"/>
    </source>
</evidence>
<gene>
    <name evidence="7" type="primary">lgt</name>
    <name evidence="8" type="ORF">A10D4_02915</name>
</gene>
<keyword evidence="2 7" id="KW-1003">Cell membrane</keyword>
<keyword evidence="6 7" id="KW-0472">Membrane</keyword>
<dbReference type="NCBIfam" id="TIGR00544">
    <property type="entry name" value="lgt"/>
    <property type="match status" value="1"/>
</dbReference>
<dbReference type="GO" id="GO:0005886">
    <property type="term" value="C:plasma membrane"/>
    <property type="evidence" value="ECO:0007669"/>
    <property type="project" value="UniProtKB-SubCell"/>
</dbReference>
<dbReference type="AlphaFoldDB" id="K2JP47"/>
<feature type="transmembrane region" description="Helical" evidence="7">
    <location>
        <begin position="178"/>
        <end position="195"/>
    </location>
</feature>
<dbReference type="EC" id="2.5.1.145" evidence="7"/>
<comment type="subcellular location">
    <subcellularLocation>
        <location evidence="7">Cell membrane</location>
        <topology evidence="7">Multi-pass membrane protein</topology>
    </subcellularLocation>
</comment>
<dbReference type="EMBL" id="AMRG01000003">
    <property type="protein sequence ID" value="EKE85261.1"/>
    <property type="molecule type" value="Genomic_DNA"/>
</dbReference>
<feature type="transmembrane region" description="Helical" evidence="7">
    <location>
        <begin position="202"/>
        <end position="220"/>
    </location>
</feature>
<accession>K2JP47</accession>
<feature type="transmembrane region" description="Helical" evidence="7">
    <location>
        <begin position="100"/>
        <end position="117"/>
    </location>
</feature>
<evidence type="ECO:0000256" key="4">
    <source>
        <dbReference type="ARBA" id="ARBA00022692"/>
    </source>
</evidence>
<dbReference type="Pfam" id="PF01790">
    <property type="entry name" value="LGT"/>
    <property type="match status" value="1"/>
</dbReference>
<comment type="catalytic activity">
    <reaction evidence="7">
        <text>L-cysteinyl-[prolipoprotein] + a 1,2-diacyl-sn-glycero-3-phospho-(1'-sn-glycerol) = an S-1,2-diacyl-sn-glyceryl-L-cysteinyl-[prolipoprotein] + sn-glycerol 1-phosphate + H(+)</text>
        <dbReference type="Rhea" id="RHEA:56712"/>
        <dbReference type="Rhea" id="RHEA-COMP:14679"/>
        <dbReference type="Rhea" id="RHEA-COMP:14680"/>
        <dbReference type="ChEBI" id="CHEBI:15378"/>
        <dbReference type="ChEBI" id="CHEBI:29950"/>
        <dbReference type="ChEBI" id="CHEBI:57685"/>
        <dbReference type="ChEBI" id="CHEBI:64716"/>
        <dbReference type="ChEBI" id="CHEBI:140658"/>
        <dbReference type="EC" id="2.5.1.145"/>
    </reaction>
</comment>